<proteinExistence type="predicted"/>
<evidence type="ECO:0000313" key="3">
    <source>
        <dbReference type="Proteomes" id="UP001500185"/>
    </source>
</evidence>
<dbReference type="SUPFAM" id="SSF49265">
    <property type="entry name" value="Fibronectin type III"/>
    <property type="match status" value="1"/>
</dbReference>
<reference evidence="3" key="1">
    <citation type="journal article" date="2019" name="Int. J. Syst. Evol. Microbiol.">
        <title>The Global Catalogue of Microorganisms (GCM) 10K type strain sequencing project: providing services to taxonomists for standard genome sequencing and annotation.</title>
        <authorList>
            <consortium name="The Broad Institute Genomics Platform"/>
            <consortium name="The Broad Institute Genome Sequencing Center for Infectious Disease"/>
            <person name="Wu L."/>
            <person name="Ma J."/>
        </authorList>
    </citation>
    <scope>NUCLEOTIDE SEQUENCE [LARGE SCALE GENOMIC DNA]</scope>
    <source>
        <strain evidence="3">JCM 16231</strain>
    </source>
</reference>
<dbReference type="InterPro" id="IPR013783">
    <property type="entry name" value="Ig-like_fold"/>
</dbReference>
<gene>
    <name evidence="2" type="ORF">GCM10009433_04580</name>
</gene>
<keyword evidence="3" id="KW-1185">Reference proteome</keyword>
<dbReference type="RefSeq" id="WP_224453027.1">
    <property type="nucleotide sequence ID" value="NZ_BAAAGG010000005.1"/>
</dbReference>
<organism evidence="2 3">
    <name type="scientific">Psychroflexus lacisalsi</name>
    <dbReference type="NCBI Taxonomy" id="503928"/>
    <lineage>
        <taxon>Bacteria</taxon>
        <taxon>Pseudomonadati</taxon>
        <taxon>Bacteroidota</taxon>
        <taxon>Flavobacteriia</taxon>
        <taxon>Flavobacteriales</taxon>
        <taxon>Flavobacteriaceae</taxon>
        <taxon>Psychroflexus</taxon>
    </lineage>
</organism>
<name>A0ABP3VBQ9_9FLAO</name>
<evidence type="ECO:0000259" key="1">
    <source>
        <dbReference type="PROSITE" id="PS50853"/>
    </source>
</evidence>
<accession>A0ABP3VBQ9</accession>
<protein>
    <recommendedName>
        <fullName evidence="1">Fibronectin type-III domain-containing protein</fullName>
    </recommendedName>
</protein>
<sequence>MKNYFWNSLLIFTVFVFTSCDTDDGPEITAPDISSTTTEQNAEITYTSIEINGDITSDGGSEVTSRGVCWSTNQNPTISDNITTETSNTFTSLIENLTANTTYFFSVYATNSSGTSYGNPISLSTSSLDGTTWDFTISLDNNNPNNTWHADVIFNPDGTTVYDEPSSPGTYTSYGVWSLNGNTLDYNLDSSTTNGVYEFTGTLNGNTMIGTFLFPGYPDAAWTAIEY</sequence>
<feature type="domain" description="Fibronectin type-III" evidence="1">
    <location>
        <begin position="27"/>
        <end position="131"/>
    </location>
</feature>
<dbReference type="PROSITE" id="PS51257">
    <property type="entry name" value="PROKAR_LIPOPROTEIN"/>
    <property type="match status" value="1"/>
</dbReference>
<comment type="caution">
    <text evidence="2">The sequence shown here is derived from an EMBL/GenBank/DDBJ whole genome shotgun (WGS) entry which is preliminary data.</text>
</comment>
<evidence type="ECO:0000313" key="2">
    <source>
        <dbReference type="EMBL" id="GAA0753017.1"/>
    </source>
</evidence>
<dbReference type="Proteomes" id="UP001500185">
    <property type="component" value="Unassembled WGS sequence"/>
</dbReference>
<dbReference type="PROSITE" id="PS50853">
    <property type="entry name" value="FN3"/>
    <property type="match status" value="1"/>
</dbReference>
<dbReference type="InterPro" id="IPR036116">
    <property type="entry name" value="FN3_sf"/>
</dbReference>
<dbReference type="InterPro" id="IPR003961">
    <property type="entry name" value="FN3_dom"/>
</dbReference>
<dbReference type="EMBL" id="BAAAGG010000005">
    <property type="protein sequence ID" value="GAA0753017.1"/>
    <property type="molecule type" value="Genomic_DNA"/>
</dbReference>
<dbReference type="Gene3D" id="2.60.40.10">
    <property type="entry name" value="Immunoglobulins"/>
    <property type="match status" value="1"/>
</dbReference>